<dbReference type="AlphaFoldDB" id="A0A6L5WJH3"/>
<comment type="caution">
    <text evidence="8">The sequence shown here is derived from an EMBL/GenBank/DDBJ whole genome shotgun (WGS) entry which is preliminary data.</text>
</comment>
<keyword evidence="3" id="KW-0235">DNA replication</keyword>
<evidence type="ECO:0000256" key="4">
    <source>
        <dbReference type="ARBA" id="ARBA00022722"/>
    </source>
</evidence>
<evidence type="ECO:0000256" key="3">
    <source>
        <dbReference type="ARBA" id="ARBA00022705"/>
    </source>
</evidence>
<protein>
    <submittedName>
        <fullName evidence="8">Replication endonuclease</fullName>
    </submittedName>
</protein>
<evidence type="ECO:0000313" key="8">
    <source>
        <dbReference type="EMBL" id="MSN95993.1"/>
    </source>
</evidence>
<reference evidence="8 9" key="1">
    <citation type="submission" date="2019-09" db="EMBL/GenBank/DDBJ databases">
        <authorList>
            <person name="Silva M."/>
            <person name="Pereira G."/>
            <person name="Lopes-Da-Costa L."/>
            <person name="Silva E."/>
        </authorList>
    </citation>
    <scope>NUCLEOTIDE SEQUENCE [LARGE SCALE GENOMIC DNA]</scope>
    <source>
        <strain evidence="8 9">FMV-PI01</strain>
    </source>
</reference>
<comment type="function">
    <text evidence="1">Possible endonuclease which induces a single-strand cut and initiates DNA replication.</text>
</comment>
<evidence type="ECO:0000256" key="2">
    <source>
        <dbReference type="ARBA" id="ARBA00009260"/>
    </source>
</evidence>
<proteinExistence type="inferred from homology"/>
<reference evidence="8 9" key="2">
    <citation type="submission" date="2020-03" db="EMBL/GenBank/DDBJ databases">
        <title>Campylobacter portucalensis sp. nov., a new species of Campylobacter isolated from the reproductive tract of bulls.</title>
        <authorList>
            <person name="Silva M.F."/>
            <person name="Pereira G."/>
            <person name="Carneiro C."/>
            <person name="Hemphill A."/>
            <person name="Mateus L."/>
            <person name="Lopes-Da-Costa L."/>
            <person name="Silva E."/>
        </authorList>
    </citation>
    <scope>NUCLEOTIDE SEQUENCE [LARGE SCALE GENOMIC DNA]</scope>
    <source>
        <strain evidence="8 9">FMV-PI01</strain>
    </source>
</reference>
<evidence type="ECO:0000259" key="7">
    <source>
        <dbReference type="Pfam" id="PF05840"/>
    </source>
</evidence>
<evidence type="ECO:0000256" key="1">
    <source>
        <dbReference type="ARBA" id="ARBA00003293"/>
    </source>
</evidence>
<keyword evidence="4" id="KW-0540">Nuclease</keyword>
<feature type="domain" description="Replication gene A protein-like" evidence="7">
    <location>
        <begin position="35"/>
        <end position="179"/>
    </location>
</feature>
<dbReference type="Pfam" id="PF05840">
    <property type="entry name" value="Phage_GPA"/>
    <property type="match status" value="1"/>
</dbReference>
<accession>A0A6L5WJH3</accession>
<gene>
    <name evidence="8" type="ORF">F1B92_02080</name>
</gene>
<evidence type="ECO:0000256" key="6">
    <source>
        <dbReference type="ARBA" id="ARBA00022801"/>
    </source>
</evidence>
<evidence type="ECO:0000313" key="9">
    <source>
        <dbReference type="Proteomes" id="UP000476338"/>
    </source>
</evidence>
<keyword evidence="5 8" id="KW-0255">Endonuclease</keyword>
<keyword evidence="6" id="KW-0378">Hydrolase</keyword>
<keyword evidence="9" id="KW-1185">Reference proteome</keyword>
<comment type="similarity">
    <text evidence="2">Belongs to the phage GPA family.</text>
</comment>
<dbReference type="GO" id="GO:0016787">
    <property type="term" value="F:hydrolase activity"/>
    <property type="evidence" value="ECO:0007669"/>
    <property type="project" value="UniProtKB-KW"/>
</dbReference>
<name>A0A6L5WJH3_9BACT</name>
<dbReference type="RefSeq" id="WP_154570264.1">
    <property type="nucleotide sequence ID" value="NZ_VWSJ01000005.1"/>
</dbReference>
<dbReference type="GO" id="GO:0006260">
    <property type="term" value="P:DNA replication"/>
    <property type="evidence" value="ECO:0007669"/>
    <property type="project" value="UniProtKB-KW"/>
</dbReference>
<dbReference type="InterPro" id="IPR008766">
    <property type="entry name" value="Replication_gene_A-like"/>
</dbReference>
<dbReference type="EMBL" id="VWSJ01000005">
    <property type="protein sequence ID" value="MSN95993.1"/>
    <property type="molecule type" value="Genomic_DNA"/>
</dbReference>
<sequence>MYGITKQDRMYLKTKLKFQRDYLDNNYLSVDGVSLPYSTFYFSSWHNPSRYIAELNNRVASLNKYANDRGLKCIFAVLTLPSEYHRKKSIKTKGGLRLVNNSNFIDDKNHTVKAGSDKLQSVVRSILNSTVFREIPKKDRVYITTKEPHKDGTCHLNFMCFVPENFVDRCVKAIKRRFLSQQNTIETNIKNPTSYIMKYIFKTLDDLRGNPSLDNLTDITYWYMKHKIRRVTMSRTFVSLEIYRKLNGQYDLISLTKNYNKGFITVLINPQTKKVEQIFDEFGEIWQKRIIKQPAKETPINWQEVKENIHNVKRDKFIQKFTKELNKFLSKNSLIPYEKQSILDMSDFRLIDYYINTNHTKENIQRLGILENEMIRRGFTNFTRNYELIDINNIEELENYFGNKGFTELPF</sequence>
<dbReference type="GO" id="GO:0004519">
    <property type="term" value="F:endonuclease activity"/>
    <property type="evidence" value="ECO:0007669"/>
    <property type="project" value="UniProtKB-KW"/>
</dbReference>
<evidence type="ECO:0000256" key="5">
    <source>
        <dbReference type="ARBA" id="ARBA00022759"/>
    </source>
</evidence>
<organism evidence="8 9">
    <name type="scientific">Campylobacter portucalensis</name>
    <dbReference type="NCBI Taxonomy" id="2608384"/>
    <lineage>
        <taxon>Bacteria</taxon>
        <taxon>Pseudomonadati</taxon>
        <taxon>Campylobacterota</taxon>
        <taxon>Epsilonproteobacteria</taxon>
        <taxon>Campylobacterales</taxon>
        <taxon>Campylobacteraceae</taxon>
        <taxon>Campylobacter</taxon>
    </lineage>
</organism>
<dbReference type="Proteomes" id="UP000476338">
    <property type="component" value="Unassembled WGS sequence"/>
</dbReference>